<name>A0A6J6ERV7_9ZZZZ</name>
<dbReference type="EMBL" id="CAEZTT010000088">
    <property type="protein sequence ID" value="CAB4579280.1"/>
    <property type="molecule type" value="Genomic_DNA"/>
</dbReference>
<proteinExistence type="predicted"/>
<reference evidence="1" key="1">
    <citation type="submission" date="2020-05" db="EMBL/GenBank/DDBJ databases">
        <authorList>
            <person name="Chiriac C."/>
            <person name="Salcher M."/>
            <person name="Ghai R."/>
            <person name="Kavagutti S V."/>
        </authorList>
    </citation>
    <scope>NUCLEOTIDE SEQUENCE</scope>
</reference>
<accession>A0A6J6ERV7</accession>
<sequence length="95" mass="9863">MSEPAPIPVLDRATGGVLAASPLSGDDAKIAARAAIRAVFQGLSGSALRHISRETMDISAGYQADRSGMGLAYGYELRELADVLMALAEVMEAKA</sequence>
<gene>
    <name evidence="1" type="ORF">UFOPK1726_00788</name>
</gene>
<evidence type="ECO:0000313" key="1">
    <source>
        <dbReference type="EMBL" id="CAB4579280.1"/>
    </source>
</evidence>
<protein>
    <submittedName>
        <fullName evidence="1">Unannotated protein</fullName>
    </submittedName>
</protein>
<organism evidence="1">
    <name type="scientific">freshwater metagenome</name>
    <dbReference type="NCBI Taxonomy" id="449393"/>
    <lineage>
        <taxon>unclassified sequences</taxon>
        <taxon>metagenomes</taxon>
        <taxon>ecological metagenomes</taxon>
    </lineage>
</organism>
<dbReference type="AlphaFoldDB" id="A0A6J6ERV7"/>